<dbReference type="EMBL" id="CM035407">
    <property type="protein sequence ID" value="KAH7444248.1"/>
    <property type="molecule type" value="Genomic_DNA"/>
</dbReference>
<reference evidence="1" key="1">
    <citation type="submission" date="2021-08" db="EMBL/GenBank/DDBJ databases">
        <title>WGS assembly of Ceratopteris richardii.</title>
        <authorList>
            <person name="Marchant D.B."/>
            <person name="Chen G."/>
            <person name="Jenkins J."/>
            <person name="Shu S."/>
            <person name="Leebens-Mack J."/>
            <person name="Grimwood J."/>
            <person name="Schmutz J."/>
            <person name="Soltis P."/>
            <person name="Soltis D."/>
            <person name="Chen Z.-H."/>
        </authorList>
    </citation>
    <scope>NUCLEOTIDE SEQUENCE</scope>
    <source>
        <strain evidence="1">Whitten #5841</strain>
        <tissue evidence="1">Leaf</tissue>
    </source>
</reference>
<name>A0A8T2VAY4_CERRI</name>
<sequence length="101" mass="11820">MYVRMCTNACHHTLTGYSTFTDMETDTLVQILQWAHTSNIQPRTHVYAHVYQCMPSHTYRLQYIDTHGDRYVGSELTWAHTQLCVPMLAPRPHHPSRCMLD</sequence>
<accession>A0A8T2VAY4</accession>
<keyword evidence="2" id="KW-1185">Reference proteome</keyword>
<protein>
    <submittedName>
        <fullName evidence="1">Uncharacterized protein</fullName>
    </submittedName>
</protein>
<gene>
    <name evidence="1" type="ORF">KP509_02G071200</name>
</gene>
<dbReference type="AlphaFoldDB" id="A0A8T2VAY4"/>
<comment type="caution">
    <text evidence="1">The sequence shown here is derived from an EMBL/GenBank/DDBJ whole genome shotgun (WGS) entry which is preliminary data.</text>
</comment>
<evidence type="ECO:0000313" key="1">
    <source>
        <dbReference type="EMBL" id="KAH7444248.1"/>
    </source>
</evidence>
<proteinExistence type="predicted"/>
<dbReference type="Proteomes" id="UP000825935">
    <property type="component" value="Chromosome 2"/>
</dbReference>
<organism evidence="1 2">
    <name type="scientific">Ceratopteris richardii</name>
    <name type="common">Triangle waterfern</name>
    <dbReference type="NCBI Taxonomy" id="49495"/>
    <lineage>
        <taxon>Eukaryota</taxon>
        <taxon>Viridiplantae</taxon>
        <taxon>Streptophyta</taxon>
        <taxon>Embryophyta</taxon>
        <taxon>Tracheophyta</taxon>
        <taxon>Polypodiopsida</taxon>
        <taxon>Polypodiidae</taxon>
        <taxon>Polypodiales</taxon>
        <taxon>Pteridineae</taxon>
        <taxon>Pteridaceae</taxon>
        <taxon>Parkerioideae</taxon>
        <taxon>Ceratopteris</taxon>
    </lineage>
</organism>
<evidence type="ECO:0000313" key="2">
    <source>
        <dbReference type="Proteomes" id="UP000825935"/>
    </source>
</evidence>